<evidence type="ECO:0000313" key="3">
    <source>
        <dbReference type="EMBL" id="AHM56212.1"/>
    </source>
</evidence>
<keyword evidence="2" id="KW-1133">Transmembrane helix</keyword>
<name>W8TJ42_PEPAC</name>
<dbReference type="Gene3D" id="1.20.5.370">
    <property type="match status" value="1"/>
</dbReference>
<dbReference type="AlphaFoldDB" id="W8TJ42"/>
<keyword evidence="1" id="KW-0175">Coiled coil</keyword>
<keyword evidence="4" id="KW-1185">Reference proteome</keyword>
<feature type="coiled-coil region" evidence="1">
    <location>
        <begin position="59"/>
        <end position="114"/>
    </location>
</feature>
<sequence length="122" mass="14009">MKKIKDRLISEKISIYFYSISGRPRSLQVNQLVGFLSISLLISLLLASSLLYIETGSRYYRLKQSNAALLQKCEKLEAENKTLKSELDSLSTELSSAENELDKIIEYKNQLEQSQFIKSINR</sequence>
<proteinExistence type="predicted"/>
<keyword evidence="2" id="KW-0812">Transmembrane</keyword>
<dbReference type="PATRIC" id="fig|1286171.3.peg.862"/>
<gene>
    <name evidence="3" type="ORF">EAL2_c09130</name>
</gene>
<evidence type="ECO:0000313" key="4">
    <source>
        <dbReference type="Proteomes" id="UP000019591"/>
    </source>
</evidence>
<keyword evidence="2" id="KW-0472">Membrane</keyword>
<accession>W8TJ42</accession>
<organism evidence="3 4">
    <name type="scientific">Peptoclostridium acidaminophilum DSM 3953</name>
    <dbReference type="NCBI Taxonomy" id="1286171"/>
    <lineage>
        <taxon>Bacteria</taxon>
        <taxon>Bacillati</taxon>
        <taxon>Bacillota</taxon>
        <taxon>Clostridia</taxon>
        <taxon>Peptostreptococcales</taxon>
        <taxon>Peptoclostridiaceae</taxon>
        <taxon>Peptoclostridium</taxon>
    </lineage>
</organism>
<protein>
    <recommendedName>
        <fullName evidence="5">Cell division protein FtsL</fullName>
    </recommendedName>
</protein>
<dbReference type="Proteomes" id="UP000019591">
    <property type="component" value="Chromosome"/>
</dbReference>
<dbReference type="HOGENOM" id="CLU_2023257_0_0_9"/>
<evidence type="ECO:0000256" key="2">
    <source>
        <dbReference type="SAM" id="Phobius"/>
    </source>
</evidence>
<evidence type="ECO:0008006" key="5">
    <source>
        <dbReference type="Google" id="ProtNLM"/>
    </source>
</evidence>
<dbReference type="KEGG" id="eac:EAL2_c09130"/>
<dbReference type="EMBL" id="CP007452">
    <property type="protein sequence ID" value="AHM56212.1"/>
    <property type="molecule type" value="Genomic_DNA"/>
</dbReference>
<evidence type="ECO:0000256" key="1">
    <source>
        <dbReference type="SAM" id="Coils"/>
    </source>
</evidence>
<dbReference type="eggNOG" id="ENOG502ZE4H">
    <property type="taxonomic scope" value="Bacteria"/>
</dbReference>
<dbReference type="RefSeq" id="WP_025435229.1">
    <property type="nucleotide sequence ID" value="NZ_CP007452.1"/>
</dbReference>
<reference evidence="3 4" key="1">
    <citation type="journal article" date="2014" name="Genome Announc.">
        <title>Complete Genome Sequence of Amino Acid-Utilizing Eubacterium acidaminophilum al-2 (DSM 3953).</title>
        <authorList>
            <person name="Poehlein A."/>
            <person name="Andreesen J.R."/>
            <person name="Daniel R."/>
        </authorList>
    </citation>
    <scope>NUCLEOTIDE SEQUENCE [LARGE SCALE GENOMIC DNA]</scope>
    <source>
        <strain evidence="3 4">DSM 3953</strain>
    </source>
</reference>
<dbReference type="InterPro" id="IPR014751">
    <property type="entry name" value="XRCC4-like_C"/>
</dbReference>
<feature type="transmembrane region" description="Helical" evidence="2">
    <location>
        <begin position="32"/>
        <end position="53"/>
    </location>
</feature>